<gene>
    <name evidence="2" type="ORF">BCR34DRAFT_339453</name>
</gene>
<dbReference type="SMART" id="SM00220">
    <property type="entry name" value="S_TKc"/>
    <property type="match status" value="1"/>
</dbReference>
<dbReference type="PANTHER" id="PTHR44167:SF24">
    <property type="entry name" value="SERINE_THREONINE-PROTEIN KINASE CHK2"/>
    <property type="match status" value="1"/>
</dbReference>
<dbReference type="EMBL" id="MCFA01000068">
    <property type="protein sequence ID" value="ORY10814.1"/>
    <property type="molecule type" value="Genomic_DNA"/>
</dbReference>
<dbReference type="GO" id="GO:0004674">
    <property type="term" value="F:protein serine/threonine kinase activity"/>
    <property type="evidence" value="ECO:0007669"/>
    <property type="project" value="TreeGrafter"/>
</dbReference>
<dbReference type="SUPFAM" id="SSF56112">
    <property type="entry name" value="Protein kinase-like (PK-like)"/>
    <property type="match status" value="1"/>
</dbReference>
<keyword evidence="3" id="KW-1185">Reference proteome</keyword>
<accession>A0A1Y1ZKV8</accession>
<comment type="caution">
    <text evidence="2">The sequence shown here is derived from an EMBL/GenBank/DDBJ whole genome shotgun (WGS) entry which is preliminary data.</text>
</comment>
<evidence type="ECO:0000313" key="2">
    <source>
        <dbReference type="EMBL" id="ORY10814.1"/>
    </source>
</evidence>
<dbReference type="GO" id="GO:0005524">
    <property type="term" value="F:ATP binding"/>
    <property type="evidence" value="ECO:0007669"/>
    <property type="project" value="InterPro"/>
</dbReference>
<dbReference type="PROSITE" id="PS00108">
    <property type="entry name" value="PROTEIN_KINASE_ST"/>
    <property type="match status" value="1"/>
</dbReference>
<dbReference type="PROSITE" id="PS50011">
    <property type="entry name" value="PROTEIN_KINASE_DOM"/>
    <property type="match status" value="1"/>
</dbReference>
<organism evidence="2 3">
    <name type="scientific">Clohesyomyces aquaticus</name>
    <dbReference type="NCBI Taxonomy" id="1231657"/>
    <lineage>
        <taxon>Eukaryota</taxon>
        <taxon>Fungi</taxon>
        <taxon>Dikarya</taxon>
        <taxon>Ascomycota</taxon>
        <taxon>Pezizomycotina</taxon>
        <taxon>Dothideomycetes</taxon>
        <taxon>Pleosporomycetidae</taxon>
        <taxon>Pleosporales</taxon>
        <taxon>Lindgomycetaceae</taxon>
        <taxon>Clohesyomyces</taxon>
    </lineage>
</organism>
<protein>
    <submittedName>
        <fullName evidence="2">Kinase-like domain-containing protein</fullName>
    </submittedName>
</protein>
<sequence>MDDNIPTPEVFYTATPGYSAPYHTPGRLDPDSKYGQALSKEHALVAKEVEENWSGRGQHVEFQPDEIIPLEVEKAIGHSATALVESVLCRRIRLARKSIRVNRRAKLEDLVKEVAYLQRLRHQHVVQLVGSYLQQNLFSILMYPVATGDLAKYLDQWSAIRRGPISSRKIYMTNDLPQFFWCLASSLDYIHGQGIRHMDIKPSNILVHERRDIGGRPKRSIYLTDFGISKAFTVDEGSQTDGPASMTRKWCSPEVAAHLPRGRASDIFSLGCVFTQMCTVIVRKSLSDFDDFRAGGGIDDSFHSNLPRVREWVSGLWASLSDPHHDLFVHPTVKFTDLLEDMIQEQPERRPTSTEVLDRMEQLRMVTDLNRFWRKDCCKPEREAYRVAEEDEIFHAFRFKHYRYMGKGL</sequence>
<dbReference type="Gene3D" id="1.10.510.10">
    <property type="entry name" value="Transferase(Phosphotransferase) domain 1"/>
    <property type="match status" value="1"/>
</dbReference>
<dbReference type="InterPro" id="IPR011009">
    <property type="entry name" value="Kinase-like_dom_sf"/>
</dbReference>
<dbReference type="STRING" id="1231657.A0A1Y1ZKV8"/>
<dbReference type="OrthoDB" id="4062651at2759"/>
<keyword evidence="2" id="KW-0808">Transferase</keyword>
<dbReference type="AlphaFoldDB" id="A0A1Y1ZKV8"/>
<evidence type="ECO:0000259" key="1">
    <source>
        <dbReference type="PROSITE" id="PS50011"/>
    </source>
</evidence>
<dbReference type="Proteomes" id="UP000193144">
    <property type="component" value="Unassembled WGS sequence"/>
</dbReference>
<dbReference type="Pfam" id="PF00069">
    <property type="entry name" value="Pkinase"/>
    <property type="match status" value="1"/>
</dbReference>
<dbReference type="PANTHER" id="PTHR44167">
    <property type="entry name" value="OVARIAN-SPECIFIC SERINE/THREONINE-PROTEIN KINASE LOK-RELATED"/>
    <property type="match status" value="1"/>
</dbReference>
<dbReference type="GO" id="GO:0005634">
    <property type="term" value="C:nucleus"/>
    <property type="evidence" value="ECO:0007669"/>
    <property type="project" value="TreeGrafter"/>
</dbReference>
<dbReference type="Gene3D" id="3.30.200.20">
    <property type="entry name" value="Phosphorylase Kinase, domain 1"/>
    <property type="match status" value="1"/>
</dbReference>
<evidence type="ECO:0000313" key="3">
    <source>
        <dbReference type="Proteomes" id="UP000193144"/>
    </source>
</evidence>
<dbReference type="CDD" id="cd00180">
    <property type="entry name" value="PKc"/>
    <property type="match status" value="1"/>
</dbReference>
<dbReference type="InterPro" id="IPR008271">
    <property type="entry name" value="Ser/Thr_kinase_AS"/>
</dbReference>
<name>A0A1Y1ZKV8_9PLEO</name>
<proteinExistence type="predicted"/>
<keyword evidence="2" id="KW-0418">Kinase</keyword>
<feature type="domain" description="Protein kinase" evidence="1">
    <location>
        <begin position="70"/>
        <end position="363"/>
    </location>
</feature>
<reference evidence="2 3" key="1">
    <citation type="submission" date="2016-07" db="EMBL/GenBank/DDBJ databases">
        <title>Pervasive Adenine N6-methylation of Active Genes in Fungi.</title>
        <authorList>
            <consortium name="DOE Joint Genome Institute"/>
            <person name="Mondo S.J."/>
            <person name="Dannebaum R.O."/>
            <person name="Kuo R.C."/>
            <person name="Labutti K."/>
            <person name="Haridas S."/>
            <person name="Kuo A."/>
            <person name="Salamov A."/>
            <person name="Ahrendt S.R."/>
            <person name="Lipzen A."/>
            <person name="Sullivan W."/>
            <person name="Andreopoulos W.B."/>
            <person name="Clum A."/>
            <person name="Lindquist E."/>
            <person name="Daum C."/>
            <person name="Ramamoorthy G.K."/>
            <person name="Gryganskyi A."/>
            <person name="Culley D."/>
            <person name="Magnuson J.K."/>
            <person name="James T.Y."/>
            <person name="O'Malley M.A."/>
            <person name="Stajich J.E."/>
            <person name="Spatafora J.W."/>
            <person name="Visel A."/>
            <person name="Grigoriev I.V."/>
        </authorList>
    </citation>
    <scope>NUCLEOTIDE SEQUENCE [LARGE SCALE GENOMIC DNA]</scope>
    <source>
        <strain evidence="2 3">CBS 115471</strain>
    </source>
</reference>
<dbReference type="GO" id="GO:0044773">
    <property type="term" value="P:mitotic DNA damage checkpoint signaling"/>
    <property type="evidence" value="ECO:0007669"/>
    <property type="project" value="TreeGrafter"/>
</dbReference>
<dbReference type="InterPro" id="IPR000719">
    <property type="entry name" value="Prot_kinase_dom"/>
</dbReference>